<feature type="compositionally biased region" description="Basic and acidic residues" evidence="1">
    <location>
        <begin position="130"/>
        <end position="140"/>
    </location>
</feature>
<feature type="compositionally biased region" description="Basic residues" evidence="1">
    <location>
        <begin position="86"/>
        <end position="101"/>
    </location>
</feature>
<dbReference type="EMBL" id="CAMAPF010001313">
    <property type="protein sequence ID" value="CAH9148906.1"/>
    <property type="molecule type" value="Genomic_DNA"/>
</dbReference>
<reference evidence="2" key="1">
    <citation type="submission" date="2022-07" db="EMBL/GenBank/DDBJ databases">
        <authorList>
            <person name="Macas J."/>
            <person name="Novak P."/>
            <person name="Neumann P."/>
        </authorList>
    </citation>
    <scope>NUCLEOTIDE SEQUENCE</scope>
</reference>
<evidence type="ECO:0000256" key="1">
    <source>
        <dbReference type="SAM" id="MobiDB-lite"/>
    </source>
</evidence>
<feature type="compositionally biased region" description="Basic and acidic residues" evidence="1">
    <location>
        <begin position="13"/>
        <end position="23"/>
    </location>
</feature>
<gene>
    <name evidence="2" type="ORF">CEPIT_LOCUS44866</name>
</gene>
<accession>A0AAV0GP23</accession>
<feature type="region of interest" description="Disordered" evidence="1">
    <location>
        <begin position="1"/>
        <end position="140"/>
    </location>
</feature>
<protein>
    <submittedName>
        <fullName evidence="2">Uncharacterized protein</fullName>
    </submittedName>
</protein>
<organism evidence="2 3">
    <name type="scientific">Cuscuta epithymum</name>
    <dbReference type="NCBI Taxonomy" id="186058"/>
    <lineage>
        <taxon>Eukaryota</taxon>
        <taxon>Viridiplantae</taxon>
        <taxon>Streptophyta</taxon>
        <taxon>Embryophyta</taxon>
        <taxon>Tracheophyta</taxon>
        <taxon>Spermatophyta</taxon>
        <taxon>Magnoliopsida</taxon>
        <taxon>eudicotyledons</taxon>
        <taxon>Gunneridae</taxon>
        <taxon>Pentapetalae</taxon>
        <taxon>asterids</taxon>
        <taxon>lamiids</taxon>
        <taxon>Solanales</taxon>
        <taxon>Convolvulaceae</taxon>
        <taxon>Cuscuteae</taxon>
        <taxon>Cuscuta</taxon>
        <taxon>Cuscuta subgen. Cuscuta</taxon>
    </lineage>
</organism>
<dbReference type="AlphaFoldDB" id="A0AAV0GP23"/>
<comment type="caution">
    <text evidence="2">The sequence shown here is derived from an EMBL/GenBank/DDBJ whole genome shotgun (WGS) entry which is preliminary data.</text>
</comment>
<keyword evidence="3" id="KW-1185">Reference proteome</keyword>
<feature type="compositionally biased region" description="Basic residues" evidence="1">
    <location>
        <begin position="33"/>
        <end position="46"/>
    </location>
</feature>
<name>A0AAV0GP23_9ASTE</name>
<proteinExistence type="predicted"/>
<dbReference type="Proteomes" id="UP001152523">
    <property type="component" value="Unassembled WGS sequence"/>
</dbReference>
<sequence>MGQQGPRPSASKFAKEWHGKADGARAYLAKSTKEKKKWANAKRRKLRLAEESHSRVVPRRGLQEDHDEDIVRLSGGECDDSPKYRSMSRHSRHFGPRHGRQVPRGMEGKYAAAWQSDTPRHGRVTPQHVGAKDKLESRDA</sequence>
<evidence type="ECO:0000313" key="3">
    <source>
        <dbReference type="Proteomes" id="UP001152523"/>
    </source>
</evidence>
<evidence type="ECO:0000313" key="2">
    <source>
        <dbReference type="EMBL" id="CAH9148906.1"/>
    </source>
</evidence>